<proteinExistence type="predicted"/>
<evidence type="ECO:0000313" key="1">
    <source>
        <dbReference type="EMBL" id="KTB31133.1"/>
    </source>
</evidence>
<organism evidence="1 2">
    <name type="scientific">Moniliophthora roreri</name>
    <name type="common">Frosty pod rot fungus</name>
    <name type="synonym">Monilia roreri</name>
    <dbReference type="NCBI Taxonomy" id="221103"/>
    <lineage>
        <taxon>Eukaryota</taxon>
        <taxon>Fungi</taxon>
        <taxon>Dikarya</taxon>
        <taxon>Basidiomycota</taxon>
        <taxon>Agaricomycotina</taxon>
        <taxon>Agaricomycetes</taxon>
        <taxon>Agaricomycetidae</taxon>
        <taxon>Agaricales</taxon>
        <taxon>Marasmiineae</taxon>
        <taxon>Marasmiaceae</taxon>
        <taxon>Moniliophthora</taxon>
    </lineage>
</organism>
<gene>
    <name evidence="1" type="ORF">WG66_16296</name>
</gene>
<dbReference type="AlphaFoldDB" id="A0A0W0F471"/>
<sequence>MSIQLPPELLQHILLEIREDKPSLKSFSLVCSTFLFMARPHLFHTIRLRPAGVSRFLRLCDHPLQTISSAGVQVFALVQEKEEERDLRKSRALNDLLTWCSPDGERTLPTILSNLGHLSFTWTGSWMLSEEGEMRLREFQLVTELSLSIVAFHNYGEILRVIDSFPSLEALTLVKRFKQDDETESHLGQTLREVWSHPDTLQTNPLTISLKTISLQSYVDARLIRALAPCRTLREFQCHYNKISHLTVERASAIGGLLSGAGSLESFSFAIQEDWSIDDNTGLVDRFHRYINLTRNPKLRKVTLSVRHKTFPLHFFEHLKEANIRIETISLHRLSNLVAENESEFDYDRLDAILQYPTFSRLREVILDVFIRFGPESVAGQSPRKTYPRPNENSSAVQKMETKMAIFRSRLPLCERRGILKLQEEYRFSWGSD</sequence>
<accession>A0A0W0F471</accession>
<dbReference type="EMBL" id="LATX01002350">
    <property type="protein sequence ID" value="KTB31133.1"/>
    <property type="molecule type" value="Genomic_DNA"/>
</dbReference>
<dbReference type="Proteomes" id="UP000054988">
    <property type="component" value="Unassembled WGS sequence"/>
</dbReference>
<dbReference type="eggNOG" id="ENOG502T6JF">
    <property type="taxonomic scope" value="Eukaryota"/>
</dbReference>
<comment type="caution">
    <text evidence="1">The sequence shown here is derived from an EMBL/GenBank/DDBJ whole genome shotgun (WGS) entry which is preliminary data.</text>
</comment>
<name>A0A0W0F471_MONRR</name>
<protein>
    <submittedName>
        <fullName evidence="1">Uncharacterized protein</fullName>
    </submittedName>
</protein>
<reference evidence="1 2" key="1">
    <citation type="submission" date="2015-12" db="EMBL/GenBank/DDBJ databases">
        <title>Draft genome sequence of Moniliophthora roreri, the causal agent of frosty pod rot of cacao.</title>
        <authorList>
            <person name="Aime M.C."/>
            <person name="Diaz-Valderrama J.R."/>
            <person name="Kijpornyongpan T."/>
            <person name="Phillips-Mora W."/>
        </authorList>
    </citation>
    <scope>NUCLEOTIDE SEQUENCE [LARGE SCALE GENOMIC DNA]</scope>
    <source>
        <strain evidence="1 2">MCA 2952</strain>
    </source>
</reference>
<dbReference type="SUPFAM" id="SSF52047">
    <property type="entry name" value="RNI-like"/>
    <property type="match status" value="1"/>
</dbReference>
<evidence type="ECO:0000313" key="2">
    <source>
        <dbReference type="Proteomes" id="UP000054988"/>
    </source>
</evidence>